<keyword evidence="2" id="KW-1185">Reference proteome</keyword>
<comment type="caution">
    <text evidence="1">The sequence shown here is derived from an EMBL/GenBank/DDBJ whole genome shotgun (WGS) entry which is preliminary data.</text>
</comment>
<evidence type="ECO:0000313" key="1">
    <source>
        <dbReference type="EMBL" id="KAK7072951.1"/>
    </source>
</evidence>
<evidence type="ECO:0000313" key="2">
    <source>
        <dbReference type="Proteomes" id="UP001381693"/>
    </source>
</evidence>
<dbReference type="EMBL" id="JAXCGZ010013290">
    <property type="protein sequence ID" value="KAK7072951.1"/>
    <property type="molecule type" value="Genomic_DNA"/>
</dbReference>
<dbReference type="PROSITE" id="PS51257">
    <property type="entry name" value="PROKAR_LIPOPROTEIN"/>
    <property type="match status" value="1"/>
</dbReference>
<reference evidence="1 2" key="1">
    <citation type="submission" date="2023-11" db="EMBL/GenBank/DDBJ databases">
        <title>Halocaridina rubra genome assembly.</title>
        <authorList>
            <person name="Smith C."/>
        </authorList>
    </citation>
    <scope>NUCLEOTIDE SEQUENCE [LARGE SCALE GENOMIC DNA]</scope>
    <source>
        <strain evidence="1">EP-1</strain>
        <tissue evidence="1">Whole</tissue>
    </source>
</reference>
<gene>
    <name evidence="1" type="ORF">SK128_006871</name>
</gene>
<dbReference type="Proteomes" id="UP001381693">
    <property type="component" value="Unassembled WGS sequence"/>
</dbReference>
<accession>A0AAN8ZY40</accession>
<dbReference type="AlphaFoldDB" id="A0AAN8ZY40"/>
<proteinExistence type="predicted"/>
<organism evidence="1 2">
    <name type="scientific">Halocaridina rubra</name>
    <name type="common">Hawaiian red shrimp</name>
    <dbReference type="NCBI Taxonomy" id="373956"/>
    <lineage>
        <taxon>Eukaryota</taxon>
        <taxon>Metazoa</taxon>
        <taxon>Ecdysozoa</taxon>
        <taxon>Arthropoda</taxon>
        <taxon>Crustacea</taxon>
        <taxon>Multicrustacea</taxon>
        <taxon>Malacostraca</taxon>
        <taxon>Eumalacostraca</taxon>
        <taxon>Eucarida</taxon>
        <taxon>Decapoda</taxon>
        <taxon>Pleocyemata</taxon>
        <taxon>Caridea</taxon>
        <taxon>Atyoidea</taxon>
        <taxon>Atyidae</taxon>
        <taxon>Halocaridina</taxon>
    </lineage>
</organism>
<sequence length="63" mass="6774">MKTNVLISKTYSLLGMWTASCLPLSTRPSPSKEGGRSTACSGLQDRPLIKHLDGLLLDPTANM</sequence>
<feature type="non-terminal residue" evidence="1">
    <location>
        <position position="63"/>
    </location>
</feature>
<protein>
    <submittedName>
        <fullName evidence="1">Uncharacterized protein</fullName>
    </submittedName>
</protein>
<name>A0AAN8ZY40_HALRR</name>